<dbReference type="PRINTS" id="PR00123">
    <property type="entry name" value="ATPASEA"/>
</dbReference>
<dbReference type="EMBL" id="UOGB01000155">
    <property type="protein sequence ID" value="VAX19655.1"/>
    <property type="molecule type" value="Genomic_DNA"/>
</dbReference>
<accession>A0A3B1CLB4</accession>
<dbReference type="GO" id="GO:0045259">
    <property type="term" value="C:proton-transporting ATP synthase complex"/>
    <property type="evidence" value="ECO:0007669"/>
    <property type="project" value="UniProtKB-KW"/>
</dbReference>
<dbReference type="Gene3D" id="1.20.120.220">
    <property type="entry name" value="ATP synthase, F0 complex, subunit A"/>
    <property type="match status" value="1"/>
</dbReference>
<feature type="transmembrane region" description="Helical" evidence="11">
    <location>
        <begin position="172"/>
        <end position="192"/>
    </location>
</feature>
<evidence type="ECO:0000256" key="8">
    <source>
        <dbReference type="ARBA" id="ARBA00023065"/>
    </source>
</evidence>
<evidence type="ECO:0000256" key="3">
    <source>
        <dbReference type="ARBA" id="ARBA00022448"/>
    </source>
</evidence>
<evidence type="ECO:0000256" key="2">
    <source>
        <dbReference type="ARBA" id="ARBA00006810"/>
    </source>
</evidence>
<dbReference type="InterPro" id="IPR023011">
    <property type="entry name" value="ATP_synth_F0_asu_AS"/>
</dbReference>
<organism evidence="12">
    <name type="scientific">hydrothermal vent metagenome</name>
    <dbReference type="NCBI Taxonomy" id="652676"/>
    <lineage>
        <taxon>unclassified sequences</taxon>
        <taxon>metagenomes</taxon>
        <taxon>ecological metagenomes</taxon>
    </lineage>
</organism>
<dbReference type="CDD" id="cd00310">
    <property type="entry name" value="ATP-synt_Fo_a_6"/>
    <property type="match status" value="1"/>
</dbReference>
<evidence type="ECO:0000256" key="4">
    <source>
        <dbReference type="ARBA" id="ARBA00022547"/>
    </source>
</evidence>
<dbReference type="PROSITE" id="PS00449">
    <property type="entry name" value="ATPASE_A"/>
    <property type="match status" value="1"/>
</dbReference>
<reference evidence="12" key="1">
    <citation type="submission" date="2018-06" db="EMBL/GenBank/DDBJ databases">
        <authorList>
            <person name="Zhirakovskaya E."/>
        </authorList>
    </citation>
    <scope>NUCLEOTIDE SEQUENCE</scope>
</reference>
<dbReference type="PANTHER" id="PTHR42823">
    <property type="entry name" value="ATP SYNTHASE SUBUNIT A, CHLOROPLASTIC"/>
    <property type="match status" value="1"/>
</dbReference>
<dbReference type="EC" id="3.6.3.14" evidence="12"/>
<comment type="similarity">
    <text evidence="2">Belongs to the ATPase A chain family.</text>
</comment>
<dbReference type="HAMAP" id="MF_01393">
    <property type="entry name" value="ATP_synth_a_bact"/>
    <property type="match status" value="1"/>
</dbReference>
<feature type="transmembrane region" description="Helical" evidence="11">
    <location>
        <begin position="105"/>
        <end position="123"/>
    </location>
</feature>
<evidence type="ECO:0000256" key="1">
    <source>
        <dbReference type="ARBA" id="ARBA00004141"/>
    </source>
</evidence>
<keyword evidence="9 11" id="KW-0472">Membrane</keyword>
<dbReference type="InterPro" id="IPR045082">
    <property type="entry name" value="ATP_syn_F0_a_bact/chloroplast"/>
</dbReference>
<dbReference type="GO" id="GO:0042777">
    <property type="term" value="P:proton motive force-driven plasma membrane ATP synthesis"/>
    <property type="evidence" value="ECO:0007669"/>
    <property type="project" value="TreeGrafter"/>
</dbReference>
<evidence type="ECO:0000256" key="10">
    <source>
        <dbReference type="ARBA" id="ARBA00023310"/>
    </source>
</evidence>
<evidence type="ECO:0000256" key="11">
    <source>
        <dbReference type="SAM" id="Phobius"/>
    </source>
</evidence>
<protein>
    <submittedName>
        <fullName evidence="12">ATP synthase F0 sector subunit a</fullName>
        <ecNumber evidence="12">3.6.3.14</ecNumber>
    </submittedName>
</protein>
<feature type="transmembrane region" description="Helical" evidence="11">
    <location>
        <begin position="20"/>
        <end position="40"/>
    </location>
</feature>
<evidence type="ECO:0000256" key="6">
    <source>
        <dbReference type="ARBA" id="ARBA00022781"/>
    </source>
</evidence>
<keyword evidence="3" id="KW-0813">Transport</keyword>
<sequence length="220" mass="24369">MKEPLNYFVIPGLEHHPHVTYTWIIMIGFVILALTLRGGFKMIPSGMQNVIEMIVYELAQFVDSILGKDGRKFFPLIGALGFFILCGNLLGLAPGCVSPTANVNTNIALSIIVFALYQYVGVYKHGIGYVKHFLGPVWWMIPLMLPIEIISHLARPLTLAVRLFGNIKGEELVILVLGFLVPLILPMPMIAFAVFTSILQALVFILLSMVYISGALEESH</sequence>
<proteinExistence type="inferred from homology"/>
<feature type="transmembrane region" description="Helical" evidence="11">
    <location>
        <begin position="198"/>
        <end position="216"/>
    </location>
</feature>
<evidence type="ECO:0000256" key="7">
    <source>
        <dbReference type="ARBA" id="ARBA00022989"/>
    </source>
</evidence>
<feature type="transmembrane region" description="Helical" evidence="11">
    <location>
        <begin position="73"/>
        <end position="93"/>
    </location>
</feature>
<dbReference type="NCBIfam" id="TIGR01131">
    <property type="entry name" value="ATP_synt_6_or_A"/>
    <property type="match status" value="1"/>
</dbReference>
<dbReference type="InterPro" id="IPR000568">
    <property type="entry name" value="ATP_synth_F0_asu"/>
</dbReference>
<evidence type="ECO:0000313" key="12">
    <source>
        <dbReference type="EMBL" id="VAX19655.1"/>
    </source>
</evidence>
<keyword evidence="5 11" id="KW-0812">Transmembrane</keyword>
<dbReference type="PANTHER" id="PTHR42823:SF3">
    <property type="entry name" value="ATP SYNTHASE SUBUNIT A, CHLOROPLASTIC"/>
    <property type="match status" value="1"/>
</dbReference>
<dbReference type="GO" id="GO:0005886">
    <property type="term" value="C:plasma membrane"/>
    <property type="evidence" value="ECO:0007669"/>
    <property type="project" value="TreeGrafter"/>
</dbReference>
<dbReference type="AlphaFoldDB" id="A0A3B1CLB4"/>
<keyword evidence="12" id="KW-0378">Hydrolase</keyword>
<name>A0A3B1CLB4_9ZZZZ</name>
<dbReference type="InterPro" id="IPR035908">
    <property type="entry name" value="F0_ATP_A_sf"/>
</dbReference>
<keyword evidence="8" id="KW-0406">Ion transport</keyword>
<dbReference type="GO" id="GO:0016787">
    <property type="term" value="F:hydrolase activity"/>
    <property type="evidence" value="ECO:0007669"/>
    <property type="project" value="UniProtKB-KW"/>
</dbReference>
<evidence type="ECO:0000256" key="9">
    <source>
        <dbReference type="ARBA" id="ARBA00023136"/>
    </source>
</evidence>
<keyword evidence="6" id="KW-0375">Hydrogen ion transport</keyword>
<dbReference type="SUPFAM" id="SSF81336">
    <property type="entry name" value="F1F0 ATP synthase subunit A"/>
    <property type="match status" value="1"/>
</dbReference>
<keyword evidence="4" id="KW-0138">CF(0)</keyword>
<gene>
    <name evidence="12" type="ORF">MNBD_NITROSPINAE03-1071</name>
</gene>
<keyword evidence="7 11" id="KW-1133">Transmembrane helix</keyword>
<comment type="subcellular location">
    <subcellularLocation>
        <location evidence="1">Membrane</location>
        <topology evidence="1">Multi-pass membrane protein</topology>
    </subcellularLocation>
</comment>
<dbReference type="Pfam" id="PF00119">
    <property type="entry name" value="ATP-synt_A"/>
    <property type="match status" value="1"/>
</dbReference>
<keyword evidence="10" id="KW-0066">ATP synthesis</keyword>
<evidence type="ECO:0000256" key="5">
    <source>
        <dbReference type="ARBA" id="ARBA00022692"/>
    </source>
</evidence>
<dbReference type="GO" id="GO:0046933">
    <property type="term" value="F:proton-transporting ATP synthase activity, rotational mechanism"/>
    <property type="evidence" value="ECO:0007669"/>
    <property type="project" value="TreeGrafter"/>
</dbReference>